<keyword evidence="2" id="KW-0067">ATP-binding</keyword>
<organism evidence="6 7">
    <name type="scientific">Treponema lecithinolyticum ATCC 700332</name>
    <dbReference type="NCBI Taxonomy" id="1321815"/>
    <lineage>
        <taxon>Bacteria</taxon>
        <taxon>Pseudomonadati</taxon>
        <taxon>Spirochaetota</taxon>
        <taxon>Spirochaetia</taxon>
        <taxon>Spirochaetales</taxon>
        <taxon>Treponemataceae</taxon>
        <taxon>Treponema</taxon>
    </lineage>
</organism>
<reference evidence="6 7" key="1">
    <citation type="submission" date="2013-08" db="EMBL/GenBank/DDBJ databases">
        <authorList>
            <person name="Weinstock G."/>
            <person name="Sodergren E."/>
            <person name="Wylie T."/>
            <person name="Fulton L."/>
            <person name="Fulton R."/>
            <person name="Fronick C."/>
            <person name="O'Laughlin M."/>
            <person name="Godfrey J."/>
            <person name="Miner T."/>
            <person name="Herter B."/>
            <person name="Appelbaum E."/>
            <person name="Cordes M."/>
            <person name="Lek S."/>
            <person name="Wollam A."/>
            <person name="Pepin K.H."/>
            <person name="Palsikar V.B."/>
            <person name="Mitreva M."/>
            <person name="Wilson R.K."/>
        </authorList>
    </citation>
    <scope>NUCLEOTIDE SEQUENCE [LARGE SCALE GENOMIC DNA]</scope>
    <source>
        <strain evidence="6 7">ATCC 700332</strain>
    </source>
</reference>
<dbReference type="InterPro" id="IPR052381">
    <property type="entry name" value="AAA_domain_protein"/>
</dbReference>
<evidence type="ECO:0000313" key="7">
    <source>
        <dbReference type="Proteomes" id="UP000016649"/>
    </source>
</evidence>
<keyword evidence="7" id="KW-1185">Reference proteome</keyword>
<evidence type="ECO:0000313" key="6">
    <source>
        <dbReference type="EMBL" id="ERJ93488.1"/>
    </source>
</evidence>
<gene>
    <name evidence="6" type="ORF">HMPREF9193_00958</name>
</gene>
<dbReference type="Pfam" id="PF00004">
    <property type="entry name" value="AAA"/>
    <property type="match status" value="1"/>
</dbReference>
<evidence type="ECO:0000259" key="5">
    <source>
        <dbReference type="SMART" id="SM00382"/>
    </source>
</evidence>
<comment type="caution">
    <text evidence="6">The sequence shown here is derived from an EMBL/GenBank/DDBJ whole genome shotgun (WGS) entry which is preliminary data.</text>
</comment>
<dbReference type="EMBL" id="AWVH01000025">
    <property type="protein sequence ID" value="ERJ93488.1"/>
    <property type="molecule type" value="Genomic_DNA"/>
</dbReference>
<dbReference type="InterPro" id="IPR003593">
    <property type="entry name" value="AAA+_ATPase"/>
</dbReference>
<protein>
    <recommendedName>
        <fullName evidence="4">Uncharacterized AAA domain-containing protein ycf46</fullName>
    </recommendedName>
</protein>
<dbReference type="PANTHER" id="PTHR42960">
    <property type="entry name" value="YCF46 PROTEIN"/>
    <property type="match status" value="1"/>
</dbReference>
<feature type="domain" description="AAA+ ATPase" evidence="5">
    <location>
        <begin position="260"/>
        <end position="397"/>
    </location>
</feature>
<dbReference type="PANTHER" id="PTHR42960:SF1">
    <property type="entry name" value="YCF46 PROTEIN"/>
    <property type="match status" value="1"/>
</dbReference>
<dbReference type="Gene3D" id="1.10.8.60">
    <property type="match status" value="1"/>
</dbReference>
<proteinExistence type="inferred from homology"/>
<dbReference type="SUPFAM" id="SSF52540">
    <property type="entry name" value="P-loop containing nucleoside triphosphate hydrolases"/>
    <property type="match status" value="1"/>
</dbReference>
<dbReference type="CDD" id="cd19507">
    <property type="entry name" value="RecA-like_Ycf46-like"/>
    <property type="match status" value="1"/>
</dbReference>
<comment type="similarity">
    <text evidence="3">Belongs to the AAA ATPase family. Highly divergent.</text>
</comment>
<dbReference type="InterPro" id="IPR003959">
    <property type="entry name" value="ATPase_AAA_core"/>
</dbReference>
<evidence type="ECO:0000256" key="3">
    <source>
        <dbReference type="ARBA" id="ARBA00038088"/>
    </source>
</evidence>
<evidence type="ECO:0000256" key="1">
    <source>
        <dbReference type="ARBA" id="ARBA00022741"/>
    </source>
</evidence>
<name>A0ABN0NZJ1_TRELE</name>
<sequence>MINNSAKTIETLIRARYPLIYVVSFEEQRVLANLKKVTVARNKKLLCWSITEGLETDDGSFLTELKDPLKMLEYIRQSDINGLFILRDFHHYLNDPVVVRKLRDAGQGLKTTMKNIVFLSPLLKVPTELEKEIVVVDYELPDKEELSEIVEQIAVSVASESSLEVKKNPELKNKIVEAALGLTAEEAENVFAKSLVEKGQFDIGIILSEKEQIIRKSGVLEYYHANEKMKEVGGLDELKKWLTKRGKAFSPKAREFGLPEPRGILLLGIPGCGKSLTAKAISGLWQLPLLKLDVGKVFSSFVGSSEENVRRAIQTAESIAPSILWLDEIEKGFSGLGSSGQTDGGTTARVFGTFLTWLQEKKSAVFVVATSNNVSSLPPELLRKGRFDEIFYVDLPSKEERKEIFKIHLEKRHRKAEKYDIQKYADQSAGFSGSEIEEIIVSALYDAYDANRELVDSDLENTIKTMIPLSQTMEEQIKSIREWAKLRARRASSIEWENETKKKRQLEV</sequence>
<evidence type="ECO:0000256" key="4">
    <source>
        <dbReference type="ARBA" id="ARBA00040480"/>
    </source>
</evidence>
<dbReference type="Gene3D" id="3.40.50.300">
    <property type="entry name" value="P-loop containing nucleotide triphosphate hydrolases"/>
    <property type="match status" value="1"/>
</dbReference>
<accession>A0ABN0NZJ1</accession>
<dbReference type="SMART" id="SM00382">
    <property type="entry name" value="AAA"/>
    <property type="match status" value="1"/>
</dbReference>
<keyword evidence="1" id="KW-0547">Nucleotide-binding</keyword>
<dbReference type="InterPro" id="IPR027417">
    <property type="entry name" value="P-loop_NTPase"/>
</dbReference>
<evidence type="ECO:0000256" key="2">
    <source>
        <dbReference type="ARBA" id="ARBA00022840"/>
    </source>
</evidence>
<dbReference type="Proteomes" id="UP000016649">
    <property type="component" value="Unassembled WGS sequence"/>
</dbReference>
<dbReference type="RefSeq" id="WP_021687172.1">
    <property type="nucleotide sequence ID" value="NZ_KI260564.1"/>
</dbReference>